<keyword evidence="3" id="KW-1185">Reference proteome</keyword>
<dbReference type="OrthoDB" id="432996at2759"/>
<comment type="caution">
    <text evidence="2">The sequence shown here is derived from an EMBL/GenBank/DDBJ whole genome shotgun (WGS) entry which is preliminary data.</text>
</comment>
<protein>
    <submittedName>
        <fullName evidence="2">Uncharacterized protein</fullName>
    </submittedName>
</protein>
<evidence type="ECO:0000256" key="1">
    <source>
        <dbReference type="SAM" id="MobiDB-lite"/>
    </source>
</evidence>
<feature type="region of interest" description="Disordered" evidence="1">
    <location>
        <begin position="230"/>
        <end position="272"/>
    </location>
</feature>
<feature type="non-terminal residue" evidence="2">
    <location>
        <position position="1"/>
    </location>
</feature>
<evidence type="ECO:0000313" key="2">
    <source>
        <dbReference type="EMBL" id="CAE7562750.1"/>
    </source>
</evidence>
<gene>
    <name evidence="2" type="ORF">SPIL2461_LOCUS15061</name>
</gene>
<accession>A0A812U9S7</accession>
<dbReference type="Proteomes" id="UP000649617">
    <property type="component" value="Unassembled WGS sequence"/>
</dbReference>
<reference evidence="2" key="1">
    <citation type="submission" date="2021-02" db="EMBL/GenBank/DDBJ databases">
        <authorList>
            <person name="Dougan E. K."/>
            <person name="Rhodes N."/>
            <person name="Thang M."/>
            <person name="Chan C."/>
        </authorList>
    </citation>
    <scope>NUCLEOTIDE SEQUENCE</scope>
</reference>
<organism evidence="2 3">
    <name type="scientific">Symbiodinium pilosum</name>
    <name type="common">Dinoflagellate</name>
    <dbReference type="NCBI Taxonomy" id="2952"/>
    <lineage>
        <taxon>Eukaryota</taxon>
        <taxon>Sar</taxon>
        <taxon>Alveolata</taxon>
        <taxon>Dinophyceae</taxon>
        <taxon>Suessiales</taxon>
        <taxon>Symbiodiniaceae</taxon>
        <taxon>Symbiodinium</taxon>
    </lineage>
</organism>
<dbReference type="EMBL" id="CAJNIZ010035932">
    <property type="protein sequence ID" value="CAE7562750.1"/>
    <property type="molecule type" value="Genomic_DNA"/>
</dbReference>
<dbReference type="AlphaFoldDB" id="A0A812U9S7"/>
<sequence>MLLLHWVADGSALSWSRLRTLTIRVHGGPIESKVEPAAKAELTANQVQDSMSVGAVDSPADDARTLAVDFDEQGERFKEWRLVVAESREYSYRDWPWEGPLTVQYILKQTLKQGGNPKQWLLLWARAKGVQENDRVMHELRTITEALYQGGVYDQLNMACLSSFEVLCRRLASIVDAYSAGSASGPDWGAARYITNLRGPEDIVAPQLRNWAAKRGKDDVELANARAKIKDHRRLLPPDGEDGDPATGSTDAGAKAKPGKGRGRGGNAPPVAVPASAQEEVFLRVENLAQDVAKPRDVGDVLKPEAALLALLKGRGECQAPAEPVTLAPFCLERVSLPESLSGVPPAGANLPEHARRFLDRPELMLKEDPPI</sequence>
<name>A0A812U9S7_SYMPI</name>
<evidence type="ECO:0000313" key="3">
    <source>
        <dbReference type="Proteomes" id="UP000649617"/>
    </source>
</evidence>
<proteinExistence type="predicted"/>